<dbReference type="PROSITE" id="PS50965">
    <property type="entry name" value="NERD"/>
    <property type="match status" value="1"/>
</dbReference>
<organism evidence="2 3">
    <name type="scientific">Actinomadura yumaensis</name>
    <dbReference type="NCBI Taxonomy" id="111807"/>
    <lineage>
        <taxon>Bacteria</taxon>
        <taxon>Bacillati</taxon>
        <taxon>Actinomycetota</taxon>
        <taxon>Actinomycetes</taxon>
        <taxon>Streptosporangiales</taxon>
        <taxon>Thermomonosporaceae</taxon>
        <taxon>Actinomadura</taxon>
    </lineage>
</organism>
<dbReference type="Proteomes" id="UP001596380">
    <property type="component" value="Unassembled WGS sequence"/>
</dbReference>
<reference evidence="3" key="1">
    <citation type="journal article" date="2019" name="Int. J. Syst. Evol. Microbiol.">
        <title>The Global Catalogue of Microorganisms (GCM) 10K type strain sequencing project: providing services to taxonomists for standard genome sequencing and annotation.</title>
        <authorList>
            <consortium name="The Broad Institute Genomics Platform"/>
            <consortium name="The Broad Institute Genome Sequencing Center for Infectious Disease"/>
            <person name="Wu L."/>
            <person name="Ma J."/>
        </authorList>
    </citation>
    <scope>NUCLEOTIDE SEQUENCE [LARGE SCALE GENOMIC DNA]</scope>
    <source>
        <strain evidence="3">JCM 3369</strain>
    </source>
</reference>
<gene>
    <name evidence="2" type="ORF">ACFQKB_20450</name>
</gene>
<proteinExistence type="predicted"/>
<name>A0ABW2CK29_9ACTN</name>
<protein>
    <submittedName>
        <fullName evidence="2">Nuclease-related domain-containing protein</fullName>
    </submittedName>
</protein>
<dbReference type="Pfam" id="PF08378">
    <property type="entry name" value="NERD"/>
    <property type="match status" value="1"/>
</dbReference>
<sequence>MHGLEVTVWRKFGHLRLYVAQGEAKVGWYDVRAGTYEIGTPDLADAFWTAVRQECEKLGEPLPDTTHSAEVPVAAPFDVPSPRAPEDLAVNRAGAAAQARAEELRNWRTRVAGLVGVRTEAGDFAFGAKGERAIGGRLDKWARAQGWHVLHAVPVGRNGADIDHVLIGPFGVVTVNTKRTRGKVWAAEQALLVNGVRTDYLRNSRHEVARARKLLDAAYGRHVPVRGAIVFVGVQGFTLKGGGPKDVAVLPDVKALRRWLRRRGRVLPPEDVAGVYEVARLPQTWRT</sequence>
<accession>A0ABW2CK29</accession>
<dbReference type="InterPro" id="IPR011528">
    <property type="entry name" value="NERD"/>
</dbReference>
<evidence type="ECO:0000313" key="3">
    <source>
        <dbReference type="Proteomes" id="UP001596380"/>
    </source>
</evidence>
<comment type="caution">
    <text evidence="2">The sequence shown here is derived from an EMBL/GenBank/DDBJ whole genome shotgun (WGS) entry which is preliminary data.</text>
</comment>
<dbReference type="RefSeq" id="WP_378063446.1">
    <property type="nucleotide sequence ID" value="NZ_JBHSXS010000011.1"/>
</dbReference>
<feature type="domain" description="NERD" evidence="1">
    <location>
        <begin position="126"/>
        <end position="238"/>
    </location>
</feature>
<dbReference type="EMBL" id="JBHSXS010000011">
    <property type="protein sequence ID" value="MFC6882136.1"/>
    <property type="molecule type" value="Genomic_DNA"/>
</dbReference>
<evidence type="ECO:0000259" key="1">
    <source>
        <dbReference type="PROSITE" id="PS50965"/>
    </source>
</evidence>
<evidence type="ECO:0000313" key="2">
    <source>
        <dbReference type="EMBL" id="MFC6882136.1"/>
    </source>
</evidence>
<keyword evidence="3" id="KW-1185">Reference proteome</keyword>